<accession>A0AAV3ZV72</accession>
<comment type="caution">
    <text evidence="2">The sequence shown here is derived from an EMBL/GenBank/DDBJ whole genome shotgun (WGS) entry which is preliminary data.</text>
</comment>
<dbReference type="AlphaFoldDB" id="A0AAV3ZV72"/>
<reference evidence="2 3" key="1">
    <citation type="journal article" date="2021" name="Elife">
        <title>Chloroplast acquisition without the gene transfer in kleptoplastic sea slugs, Plakobranchus ocellatus.</title>
        <authorList>
            <person name="Maeda T."/>
            <person name="Takahashi S."/>
            <person name="Yoshida T."/>
            <person name="Shimamura S."/>
            <person name="Takaki Y."/>
            <person name="Nagai Y."/>
            <person name="Toyoda A."/>
            <person name="Suzuki Y."/>
            <person name="Arimoto A."/>
            <person name="Ishii H."/>
            <person name="Satoh N."/>
            <person name="Nishiyama T."/>
            <person name="Hasebe M."/>
            <person name="Maruyama T."/>
            <person name="Minagawa J."/>
            <person name="Obokata J."/>
            <person name="Shigenobu S."/>
        </authorList>
    </citation>
    <scope>NUCLEOTIDE SEQUENCE [LARGE SCALE GENOMIC DNA]</scope>
</reference>
<evidence type="ECO:0000313" key="3">
    <source>
        <dbReference type="Proteomes" id="UP000735302"/>
    </source>
</evidence>
<organism evidence="2 3">
    <name type="scientific">Plakobranchus ocellatus</name>
    <dbReference type="NCBI Taxonomy" id="259542"/>
    <lineage>
        <taxon>Eukaryota</taxon>
        <taxon>Metazoa</taxon>
        <taxon>Spiralia</taxon>
        <taxon>Lophotrochozoa</taxon>
        <taxon>Mollusca</taxon>
        <taxon>Gastropoda</taxon>
        <taxon>Heterobranchia</taxon>
        <taxon>Euthyneura</taxon>
        <taxon>Panpulmonata</taxon>
        <taxon>Sacoglossa</taxon>
        <taxon>Placobranchoidea</taxon>
        <taxon>Plakobranchidae</taxon>
        <taxon>Plakobranchus</taxon>
    </lineage>
</organism>
<keyword evidence="3" id="KW-1185">Reference proteome</keyword>
<evidence type="ECO:0000256" key="1">
    <source>
        <dbReference type="SAM" id="MobiDB-lite"/>
    </source>
</evidence>
<evidence type="ECO:0000313" key="2">
    <source>
        <dbReference type="EMBL" id="GFN98777.1"/>
    </source>
</evidence>
<dbReference type="EMBL" id="BLXT01002861">
    <property type="protein sequence ID" value="GFN98777.1"/>
    <property type="molecule type" value="Genomic_DNA"/>
</dbReference>
<name>A0AAV3ZV72_9GAST</name>
<protein>
    <submittedName>
        <fullName evidence="2">Uncharacterized protein</fullName>
    </submittedName>
</protein>
<feature type="region of interest" description="Disordered" evidence="1">
    <location>
        <begin position="132"/>
        <end position="151"/>
    </location>
</feature>
<proteinExistence type="predicted"/>
<sequence length="172" mass="18026">MSQELGSQWCKAQSLAMNQELRGGGERVVLSIELGHESRAEGRVVRNTETGHVSGDGEPVVLSIDLGHESEAEGRVVLSLELAYASGGGEPVVRSLELGHELGAGERVVSSIELGHESGGGERVVLSIELGHESGGPPSDQGAIGEARTGDRRSLQVVGRILYPLCPTALKE</sequence>
<dbReference type="Proteomes" id="UP000735302">
    <property type="component" value="Unassembled WGS sequence"/>
</dbReference>
<gene>
    <name evidence="2" type="ORF">PoB_002528300</name>
</gene>